<dbReference type="Proteomes" id="UP001227831">
    <property type="component" value="Unassembled WGS sequence"/>
</dbReference>
<accession>A0ABU1A9Q7</accession>
<dbReference type="EMBL" id="JAVCWF010000001">
    <property type="protein sequence ID" value="MDQ7937606.1"/>
    <property type="molecule type" value="Genomic_DNA"/>
</dbReference>
<dbReference type="InterPro" id="IPR027417">
    <property type="entry name" value="P-loop_NTPase"/>
</dbReference>
<evidence type="ECO:0000313" key="1">
    <source>
        <dbReference type="EMBL" id="MDQ7937606.1"/>
    </source>
</evidence>
<keyword evidence="2" id="KW-1185">Reference proteome</keyword>
<proteinExistence type="predicted"/>
<dbReference type="Pfam" id="PF12775">
    <property type="entry name" value="AAA_7"/>
    <property type="match status" value="1"/>
</dbReference>
<dbReference type="RefSeq" id="WP_308703342.1">
    <property type="nucleotide sequence ID" value="NZ_AP027463.1"/>
</dbReference>
<dbReference type="Gene3D" id="3.40.50.300">
    <property type="entry name" value="P-loop containing nucleotide triphosphate hydrolases"/>
    <property type="match status" value="1"/>
</dbReference>
<protein>
    <submittedName>
        <fullName evidence="1">Uncharacterized protein</fullName>
    </submittedName>
</protein>
<gene>
    <name evidence="1" type="ORF">RA086_08175</name>
</gene>
<sequence>MDFLVYYGMTHNPFDKAAKRVVTTIDYKEMTYRLDYLVKSLGIGLFTGRSGVGKTVILRNFSQSLSPNKYQVCYLPLTTSNKYWH</sequence>
<comment type="caution">
    <text evidence="1">The sequence shown here is derived from an EMBL/GenBank/DDBJ whole genome shotgun (WGS) entry which is preliminary data.</text>
</comment>
<name>A0ABU1A9Q7_9LACO</name>
<evidence type="ECO:0000313" key="2">
    <source>
        <dbReference type="Proteomes" id="UP001227831"/>
    </source>
</evidence>
<organism evidence="1 2">
    <name type="scientific">Lactiplantibacillus brownii</name>
    <dbReference type="NCBI Taxonomy" id="3069269"/>
    <lineage>
        <taxon>Bacteria</taxon>
        <taxon>Bacillati</taxon>
        <taxon>Bacillota</taxon>
        <taxon>Bacilli</taxon>
        <taxon>Lactobacillales</taxon>
        <taxon>Lactobacillaceae</taxon>
        <taxon>Lactiplantibacillus</taxon>
    </lineage>
</organism>
<dbReference type="SUPFAM" id="SSF52540">
    <property type="entry name" value="P-loop containing nucleoside triphosphate hydrolases"/>
    <property type="match status" value="1"/>
</dbReference>
<reference evidence="1 2" key="1">
    <citation type="journal article" date="2023" name="Int. J. Syst. Evol. Microbiol.">
        <title>Lactiplantibacillus brownii sp. nov., a novel psychrotolerant species isolated from sauerkraut.</title>
        <authorList>
            <person name="Heng Y.C."/>
            <person name="Silvaraju S."/>
            <person name="Lee J.K.Y."/>
            <person name="Kittelmann S."/>
        </authorList>
    </citation>
    <scope>NUCLEOTIDE SEQUENCE [LARGE SCALE GENOMIC DNA]</scope>
    <source>
        <strain evidence="1 2">WILCCON 0030</strain>
    </source>
</reference>